<keyword evidence="6" id="KW-0007">Acetylation</keyword>
<evidence type="ECO:0000256" key="9">
    <source>
        <dbReference type="ARBA" id="ARBA00060202"/>
    </source>
</evidence>
<dbReference type="EC" id="2.3.2.24" evidence="8"/>
<keyword evidence="1" id="KW-0808">Transferase</keyword>
<evidence type="ECO:0000256" key="14">
    <source>
        <dbReference type="ARBA" id="ARBA00078369"/>
    </source>
</evidence>
<dbReference type="InterPro" id="IPR023313">
    <property type="entry name" value="UBQ-conjugating_AS"/>
</dbReference>
<evidence type="ECO:0000256" key="15">
    <source>
        <dbReference type="ARBA" id="ARBA00082119"/>
    </source>
</evidence>
<dbReference type="FunFam" id="3.10.110.10:FF:000078">
    <property type="entry name" value="ubiquitin-conjugating enzyme E2 H isoform X2"/>
    <property type="match status" value="1"/>
</dbReference>
<evidence type="ECO:0000256" key="17">
    <source>
        <dbReference type="RuleBase" id="RU362109"/>
    </source>
</evidence>
<evidence type="ECO:0000256" key="5">
    <source>
        <dbReference type="ARBA" id="ARBA00022843"/>
    </source>
</evidence>
<dbReference type="InterPro" id="IPR016135">
    <property type="entry name" value="UBQ-conjugating_enzyme/RWD"/>
</dbReference>
<evidence type="ECO:0000256" key="1">
    <source>
        <dbReference type="ARBA" id="ARBA00022679"/>
    </source>
</evidence>
<dbReference type="CDD" id="cd23797">
    <property type="entry name" value="UBCc_UBE2H"/>
    <property type="match status" value="1"/>
</dbReference>
<evidence type="ECO:0000256" key="8">
    <source>
        <dbReference type="ARBA" id="ARBA00039076"/>
    </source>
</evidence>
<evidence type="ECO:0000256" key="11">
    <source>
        <dbReference type="ARBA" id="ARBA00072436"/>
    </source>
</evidence>
<dbReference type="PROSITE" id="PS50127">
    <property type="entry name" value="UBC_2"/>
    <property type="match status" value="1"/>
</dbReference>
<reference evidence="20" key="1">
    <citation type="submission" date="2022-11" db="UniProtKB">
        <authorList>
            <consortium name="WormBaseParasite"/>
        </authorList>
    </citation>
    <scope>IDENTIFICATION</scope>
</reference>
<dbReference type="SMART" id="SM00212">
    <property type="entry name" value="UBCc"/>
    <property type="match status" value="1"/>
</dbReference>
<evidence type="ECO:0000256" key="16">
    <source>
        <dbReference type="PROSITE-ProRule" id="PRU10133"/>
    </source>
</evidence>
<dbReference type="GO" id="GO:0061631">
    <property type="term" value="F:ubiquitin conjugating enzyme activity"/>
    <property type="evidence" value="ECO:0007669"/>
    <property type="project" value="UniProtKB-EC"/>
</dbReference>
<name>A0A915PQT2_9BILA</name>
<comment type="subunit">
    <text evidence="10">Interacts with MAEA and WDR26, components of the CTLH complex that contains GID4, RANBP9 and/or RANBP10, MKLN1, MAEA, RMND5A (or alternatively its paralog RMND5B), GID8, ARMC8, WDR26 and YPEL5.</text>
</comment>
<keyword evidence="5" id="KW-0832">Ubl conjugation</keyword>
<feature type="domain" description="UBC core" evidence="18">
    <location>
        <begin position="1"/>
        <end position="150"/>
    </location>
</feature>
<evidence type="ECO:0000256" key="12">
    <source>
        <dbReference type="ARBA" id="ARBA00076312"/>
    </source>
</evidence>
<evidence type="ECO:0000256" key="10">
    <source>
        <dbReference type="ARBA" id="ARBA00063081"/>
    </source>
</evidence>
<accession>A0A915PQT2</accession>
<dbReference type="SUPFAM" id="SSF54495">
    <property type="entry name" value="UBC-like"/>
    <property type="match status" value="1"/>
</dbReference>
<dbReference type="PANTHER" id="PTHR24068">
    <property type="entry name" value="UBIQUITIN-CONJUGATING ENZYME E2"/>
    <property type="match status" value="1"/>
</dbReference>
<dbReference type="AlphaFoldDB" id="A0A915PQT2"/>
<keyword evidence="19" id="KW-1185">Reference proteome</keyword>
<evidence type="ECO:0000259" key="18">
    <source>
        <dbReference type="PROSITE" id="PS50127"/>
    </source>
</evidence>
<evidence type="ECO:0000256" key="6">
    <source>
        <dbReference type="ARBA" id="ARBA00022990"/>
    </source>
</evidence>
<dbReference type="Proteomes" id="UP000887581">
    <property type="component" value="Unplaced"/>
</dbReference>
<dbReference type="PROSITE" id="PS00183">
    <property type="entry name" value="UBC_1"/>
    <property type="match status" value="1"/>
</dbReference>
<evidence type="ECO:0000256" key="13">
    <source>
        <dbReference type="ARBA" id="ARBA00077502"/>
    </source>
</evidence>
<keyword evidence="2 17" id="KW-0547">Nucleotide-binding</keyword>
<evidence type="ECO:0000256" key="2">
    <source>
        <dbReference type="ARBA" id="ARBA00022741"/>
    </source>
</evidence>
<evidence type="ECO:0000256" key="7">
    <source>
        <dbReference type="ARBA" id="ARBA00035845"/>
    </source>
</evidence>
<comment type="similarity">
    <text evidence="17">Belongs to the ubiquitin-conjugating enzyme family.</text>
</comment>
<feature type="active site" description="Glycyl thioester intermediate" evidence="16">
    <location>
        <position position="87"/>
    </location>
</feature>
<sequence>MSSPSAGKRRMDTDVIKLIESKHEVTITGGINEFAVKFHGPKGTAYEGGVWRVRVDLPEKYPFKSPSIGFMNRIYHPNIDEASGTVCLDVINQAWTALYDLANIFESFLPQLLTYPNPTDPLNGDAAALYLHKPEEFKKKCREYVLKYASEEALRNCINTKEVNKDPQSSSSGDESSSTISDFSEGNTNIFIQKQVSTLYELDELFEIPADFHIHHERKKKSTNVLIIGKTPVRIHRWLLLRSELQEVNRRLFTCSAPSTLDLNSVRKAFHCLIQVFGPPSTQEARICYAITVSALHLHTALDGPTTSDEKLTKTMP</sequence>
<comment type="catalytic activity">
    <reaction evidence="7">
        <text>S-ubiquitinyl-[E1 ubiquitin-activating enzyme]-L-cysteine + [acceptor protein]-L-lysine = [E1 ubiquitin-activating enzyme]-L-cysteine + N(6)-monoubiquitinyl-[acceptor protein]-L-lysine.</text>
        <dbReference type="EC" id="2.3.2.24"/>
    </reaction>
</comment>
<comment type="function">
    <text evidence="9">Accepts ubiquitin from the E1 complex and catalyzes its covalent attachment to other proteins. E2 ubiquitin conjugating enzyme that transfers ubiquitin to MAEA, a core component of the CTLH E3 ubiquitin-protein ligase complex. In vitro catalyzes 'Lys-11'- and 'Lys-48'-linked polyubiquitination. Capable, in vitro, to ubiquitinate histone H2A.</text>
</comment>
<evidence type="ECO:0000256" key="4">
    <source>
        <dbReference type="ARBA" id="ARBA00022840"/>
    </source>
</evidence>
<dbReference type="GO" id="GO:0005524">
    <property type="term" value="F:ATP binding"/>
    <property type="evidence" value="ECO:0007669"/>
    <property type="project" value="UniProtKB-UniRule"/>
</dbReference>
<proteinExistence type="inferred from homology"/>
<dbReference type="Pfam" id="PF00179">
    <property type="entry name" value="UQ_con"/>
    <property type="match status" value="1"/>
</dbReference>
<organism evidence="19 20">
    <name type="scientific">Setaria digitata</name>
    <dbReference type="NCBI Taxonomy" id="48799"/>
    <lineage>
        <taxon>Eukaryota</taxon>
        <taxon>Metazoa</taxon>
        <taxon>Ecdysozoa</taxon>
        <taxon>Nematoda</taxon>
        <taxon>Chromadorea</taxon>
        <taxon>Rhabditida</taxon>
        <taxon>Spirurina</taxon>
        <taxon>Spiruromorpha</taxon>
        <taxon>Filarioidea</taxon>
        <taxon>Setariidae</taxon>
        <taxon>Setaria</taxon>
    </lineage>
</organism>
<dbReference type="Gene3D" id="3.10.110.10">
    <property type="entry name" value="Ubiquitin Conjugating Enzyme"/>
    <property type="match status" value="1"/>
</dbReference>
<evidence type="ECO:0000313" key="19">
    <source>
        <dbReference type="Proteomes" id="UP000887581"/>
    </source>
</evidence>
<evidence type="ECO:0000313" key="20">
    <source>
        <dbReference type="WBParaSite" id="sdigi.contig329.g7485.t1"/>
    </source>
</evidence>
<protein>
    <recommendedName>
        <fullName evidence="11">Ubiquitin-conjugating enzyme E2 H</fullName>
        <ecNumber evidence="8">2.3.2.24</ecNumber>
    </recommendedName>
    <alternativeName>
        <fullName evidence="14">(E3-independent) E2 ubiquitin-conjugating enzyme H</fullName>
    </alternativeName>
    <alternativeName>
        <fullName evidence="12">E2 ubiquitin-conjugating enzyme H</fullName>
    </alternativeName>
    <alternativeName>
        <fullName evidence="15">Ubiquitin carrier protein H</fullName>
    </alternativeName>
    <alternativeName>
        <fullName evidence="13">Ubiquitin-protein ligase H</fullName>
    </alternativeName>
</protein>
<dbReference type="InterPro" id="IPR000608">
    <property type="entry name" value="UBC"/>
</dbReference>
<dbReference type="WBParaSite" id="sdigi.contig329.g7485.t1">
    <property type="protein sequence ID" value="sdigi.contig329.g7485.t1"/>
    <property type="gene ID" value="sdigi.contig329.g7485"/>
</dbReference>
<evidence type="ECO:0000256" key="3">
    <source>
        <dbReference type="ARBA" id="ARBA00022786"/>
    </source>
</evidence>
<keyword evidence="3 17" id="KW-0833">Ubl conjugation pathway</keyword>
<keyword evidence="4 17" id="KW-0067">ATP-binding</keyword>